<keyword evidence="10 15" id="KW-0067">ATP-binding</keyword>
<comment type="catalytic activity">
    <reaction evidence="14 15">
        <text>tRNA(Ile) + L-isoleucine + ATP = L-isoleucyl-tRNA(Ile) + AMP + diphosphate</text>
        <dbReference type="Rhea" id="RHEA:11060"/>
        <dbReference type="Rhea" id="RHEA-COMP:9666"/>
        <dbReference type="Rhea" id="RHEA-COMP:9695"/>
        <dbReference type="ChEBI" id="CHEBI:30616"/>
        <dbReference type="ChEBI" id="CHEBI:33019"/>
        <dbReference type="ChEBI" id="CHEBI:58045"/>
        <dbReference type="ChEBI" id="CHEBI:78442"/>
        <dbReference type="ChEBI" id="CHEBI:78528"/>
        <dbReference type="ChEBI" id="CHEBI:456215"/>
        <dbReference type="EC" id="6.1.1.5"/>
    </reaction>
</comment>
<dbReference type="InterPro" id="IPR014729">
    <property type="entry name" value="Rossmann-like_a/b/a_fold"/>
</dbReference>
<evidence type="ECO:0000256" key="10">
    <source>
        <dbReference type="ARBA" id="ARBA00022840"/>
    </source>
</evidence>
<keyword evidence="6 15" id="KW-0436">Ligase</keyword>
<evidence type="ECO:0000256" key="8">
    <source>
        <dbReference type="ARBA" id="ARBA00022741"/>
    </source>
</evidence>
<dbReference type="InterPro" id="IPR033709">
    <property type="entry name" value="Anticodon_Ile_ABEc"/>
</dbReference>
<dbReference type="GO" id="GO:0004822">
    <property type="term" value="F:isoleucine-tRNA ligase activity"/>
    <property type="evidence" value="ECO:0007669"/>
    <property type="project" value="UniProtKB-UniRule"/>
</dbReference>
<evidence type="ECO:0000256" key="2">
    <source>
        <dbReference type="ARBA" id="ARBA00004496"/>
    </source>
</evidence>
<dbReference type="PANTHER" id="PTHR42780:SF1">
    <property type="entry name" value="ISOLEUCINE--TRNA LIGASE, CYTOPLASMIC"/>
    <property type="match status" value="1"/>
</dbReference>
<dbReference type="PANTHER" id="PTHR42780">
    <property type="entry name" value="SOLEUCYL-TRNA SYNTHETASE"/>
    <property type="match status" value="1"/>
</dbReference>
<evidence type="ECO:0000256" key="7">
    <source>
        <dbReference type="ARBA" id="ARBA00022723"/>
    </source>
</evidence>
<proteinExistence type="inferred from homology"/>
<dbReference type="EMBL" id="CP040058">
    <property type="protein sequence ID" value="QCP36716.1"/>
    <property type="molecule type" value="Genomic_DNA"/>
</dbReference>
<keyword evidence="7 15" id="KW-0479">Metal-binding</keyword>
<keyword evidence="11 15" id="KW-0648">Protein biosynthesis</keyword>
<dbReference type="Proteomes" id="UP000298653">
    <property type="component" value="Chromosome"/>
</dbReference>
<comment type="function">
    <text evidence="13 15">Catalyzes the attachment of isoleucine to tRNA(Ile). As IleRS can inadvertently accommodate and process structurally similar amino acids such as valine, to avoid such errors it has two additional distinct tRNA(Ile)-dependent editing activities. One activity is designated as 'pretransfer' editing and involves the hydrolysis of activated Val-AMP. The other activity is designated 'posttransfer' editing and involves deacylation of mischarged Val-tRNA(Ile).</text>
</comment>
<dbReference type="InterPro" id="IPR013155">
    <property type="entry name" value="M/V/L/I-tRNA-synth_anticd-bd"/>
</dbReference>
<comment type="domain">
    <text evidence="15">IleRS has two distinct active sites: one for aminoacylation and one for editing. The misactivated valine is translocated from the active site to the editing site, which sterically excludes the correctly activated isoleucine. The single editing site contains two valyl binding pockets, one specific for each substrate (Val-AMP or Val-tRNA(Ile)).</text>
</comment>
<evidence type="ECO:0000256" key="1">
    <source>
        <dbReference type="ARBA" id="ARBA00001947"/>
    </source>
</evidence>
<evidence type="ECO:0000313" key="19">
    <source>
        <dbReference type="Proteomes" id="UP000298653"/>
    </source>
</evidence>
<feature type="short sequence motif" description="'HIGH' region" evidence="15">
    <location>
        <begin position="48"/>
        <end position="58"/>
    </location>
</feature>
<dbReference type="EC" id="6.1.1.5" evidence="15"/>
<feature type="short sequence motif" description="'KMSKS' region" evidence="15">
    <location>
        <begin position="588"/>
        <end position="592"/>
    </location>
</feature>
<keyword evidence="9 15" id="KW-0862">Zinc</keyword>
<dbReference type="Pfam" id="PF08264">
    <property type="entry name" value="Anticodon_1"/>
    <property type="match status" value="1"/>
</dbReference>
<dbReference type="GO" id="GO:0000049">
    <property type="term" value="F:tRNA binding"/>
    <property type="evidence" value="ECO:0007669"/>
    <property type="project" value="InterPro"/>
</dbReference>
<dbReference type="FunFam" id="3.40.50.620:FF:000063">
    <property type="entry name" value="Isoleucine--tRNA ligase"/>
    <property type="match status" value="1"/>
</dbReference>
<feature type="domain" description="Methionyl/Valyl/Leucyl/Isoleucyl-tRNA synthetase anticodon-binding" evidence="17">
    <location>
        <begin position="675"/>
        <end position="824"/>
    </location>
</feature>
<dbReference type="PROSITE" id="PS00178">
    <property type="entry name" value="AA_TRNA_LIGASE_I"/>
    <property type="match status" value="1"/>
</dbReference>
<dbReference type="CDD" id="cd00818">
    <property type="entry name" value="IleRS_core"/>
    <property type="match status" value="1"/>
</dbReference>
<keyword evidence="5 15" id="KW-0963">Cytoplasm</keyword>
<keyword evidence="19" id="KW-1185">Reference proteome</keyword>
<dbReference type="NCBIfam" id="TIGR00392">
    <property type="entry name" value="ileS"/>
    <property type="match status" value="1"/>
</dbReference>
<dbReference type="PRINTS" id="PR00984">
    <property type="entry name" value="TRNASYNTHILE"/>
</dbReference>
<evidence type="ECO:0000259" key="17">
    <source>
        <dbReference type="Pfam" id="PF08264"/>
    </source>
</evidence>
<dbReference type="SUPFAM" id="SSF52374">
    <property type="entry name" value="Nucleotidylyl transferase"/>
    <property type="match status" value="1"/>
</dbReference>
<comment type="cofactor">
    <cofactor evidence="1 15">
        <name>Zn(2+)</name>
        <dbReference type="ChEBI" id="CHEBI:29105"/>
    </cofactor>
</comment>
<evidence type="ECO:0000259" key="16">
    <source>
        <dbReference type="Pfam" id="PF00133"/>
    </source>
</evidence>
<dbReference type="FunFam" id="3.40.50.620:FF:000075">
    <property type="entry name" value="Isoleucine--tRNA ligase"/>
    <property type="match status" value="1"/>
</dbReference>
<comment type="subunit">
    <text evidence="4 15">Monomer.</text>
</comment>
<name>A0A4P8IH07_9FIRM</name>
<dbReference type="Pfam" id="PF00133">
    <property type="entry name" value="tRNA-synt_1"/>
    <property type="match status" value="1"/>
</dbReference>
<gene>
    <name evidence="15" type="primary">ileS</name>
    <name evidence="18" type="ORF">AR1Y2_3262</name>
</gene>
<dbReference type="Pfam" id="PF19302">
    <property type="entry name" value="DUF5915"/>
    <property type="match status" value="1"/>
</dbReference>
<accession>A0A4P8IH07</accession>
<comment type="subcellular location">
    <subcellularLocation>
        <location evidence="2 15">Cytoplasm</location>
    </subcellularLocation>
</comment>
<dbReference type="Gene3D" id="3.40.50.620">
    <property type="entry name" value="HUPs"/>
    <property type="match status" value="2"/>
</dbReference>
<dbReference type="GO" id="GO:0005737">
    <property type="term" value="C:cytoplasm"/>
    <property type="evidence" value="ECO:0007669"/>
    <property type="project" value="UniProtKB-SubCell"/>
</dbReference>
<evidence type="ECO:0000256" key="11">
    <source>
        <dbReference type="ARBA" id="ARBA00022917"/>
    </source>
</evidence>
<dbReference type="SUPFAM" id="SSF47323">
    <property type="entry name" value="Anticodon-binding domain of a subclass of class I aminoacyl-tRNA synthetases"/>
    <property type="match status" value="1"/>
</dbReference>
<dbReference type="CDD" id="cd07961">
    <property type="entry name" value="Anticodon_Ia_Ile_ABEc"/>
    <property type="match status" value="1"/>
</dbReference>
<comment type="similarity">
    <text evidence="3 15">Belongs to the class-I aminoacyl-tRNA synthetase family. IleS type 2 subfamily.</text>
</comment>
<dbReference type="AlphaFoldDB" id="A0A4P8IH07"/>
<dbReference type="Gene3D" id="1.10.730.10">
    <property type="entry name" value="Isoleucyl-tRNA Synthetase, Domain 1"/>
    <property type="match status" value="1"/>
</dbReference>
<dbReference type="InterPro" id="IPR001412">
    <property type="entry name" value="aa-tRNA-synth_I_CS"/>
</dbReference>
<dbReference type="HAMAP" id="MF_02003">
    <property type="entry name" value="Ile_tRNA_synth_type2"/>
    <property type="match status" value="1"/>
</dbReference>
<evidence type="ECO:0000256" key="5">
    <source>
        <dbReference type="ARBA" id="ARBA00022490"/>
    </source>
</evidence>
<organism evidence="18 19">
    <name type="scientific">Anaerostipes rhamnosivorans</name>
    <dbReference type="NCBI Taxonomy" id="1229621"/>
    <lineage>
        <taxon>Bacteria</taxon>
        <taxon>Bacillati</taxon>
        <taxon>Bacillota</taxon>
        <taxon>Clostridia</taxon>
        <taxon>Lachnospirales</taxon>
        <taxon>Lachnospiraceae</taxon>
        <taxon>Anaerostipes</taxon>
    </lineage>
</organism>
<evidence type="ECO:0000256" key="4">
    <source>
        <dbReference type="ARBA" id="ARBA00011245"/>
    </source>
</evidence>
<dbReference type="RefSeq" id="WP_137329897.1">
    <property type="nucleotide sequence ID" value="NZ_CP040058.1"/>
</dbReference>
<evidence type="ECO:0000256" key="14">
    <source>
        <dbReference type="ARBA" id="ARBA00048359"/>
    </source>
</evidence>
<keyword evidence="8 15" id="KW-0547">Nucleotide-binding</keyword>
<dbReference type="GO" id="GO:0002161">
    <property type="term" value="F:aminoacyl-tRNA deacylase activity"/>
    <property type="evidence" value="ECO:0007669"/>
    <property type="project" value="InterPro"/>
</dbReference>
<evidence type="ECO:0000313" key="18">
    <source>
        <dbReference type="EMBL" id="QCP36716.1"/>
    </source>
</evidence>
<evidence type="ECO:0000256" key="6">
    <source>
        <dbReference type="ARBA" id="ARBA00022598"/>
    </source>
</evidence>
<protein>
    <recommendedName>
        <fullName evidence="15">Isoleucine--tRNA ligase</fullName>
        <ecNumber evidence="15">6.1.1.5</ecNumber>
    </recommendedName>
    <alternativeName>
        <fullName evidence="15">Isoleucyl-tRNA synthetase</fullName>
        <shortName evidence="15">IleRS</shortName>
    </alternativeName>
</protein>
<dbReference type="InterPro" id="IPR009008">
    <property type="entry name" value="Val/Leu/Ile-tRNA-synth_edit"/>
</dbReference>
<evidence type="ECO:0000256" key="13">
    <source>
        <dbReference type="ARBA" id="ARBA00025217"/>
    </source>
</evidence>
<dbReference type="InterPro" id="IPR002300">
    <property type="entry name" value="aa-tRNA-synth_Ia"/>
</dbReference>
<dbReference type="KEGG" id="arf:AR1Y2_3262"/>
<evidence type="ECO:0000256" key="3">
    <source>
        <dbReference type="ARBA" id="ARBA00007078"/>
    </source>
</evidence>
<dbReference type="InterPro" id="IPR002301">
    <property type="entry name" value="Ile-tRNA-ligase"/>
</dbReference>
<evidence type="ECO:0000256" key="9">
    <source>
        <dbReference type="ARBA" id="ARBA00022833"/>
    </source>
</evidence>
<evidence type="ECO:0000256" key="15">
    <source>
        <dbReference type="HAMAP-Rule" id="MF_02003"/>
    </source>
</evidence>
<dbReference type="GO" id="GO:0008270">
    <property type="term" value="F:zinc ion binding"/>
    <property type="evidence" value="ECO:0007669"/>
    <property type="project" value="UniProtKB-UniRule"/>
</dbReference>
<reference evidence="18 19" key="1">
    <citation type="submission" date="2019-05" db="EMBL/GenBank/DDBJ databases">
        <title>Complete genome sequencing of Anaerostipes rhamnosivorans.</title>
        <authorList>
            <person name="Bui T.P.N."/>
            <person name="de Vos W.M."/>
        </authorList>
    </citation>
    <scope>NUCLEOTIDE SEQUENCE [LARGE SCALE GENOMIC DNA]</scope>
    <source>
        <strain evidence="18 19">1y2</strain>
    </source>
</reference>
<sequence>MYKKVSSDLNFVDREKQTVEFWKEHKIFEKSIEERKGDDTYTFYDGPPTANGKPHIGHVLTRVIKDMIPRYQTMKGHKIIRKAGWDTHGLPVELEVEKKLGLDGKEQIEEYGLAPFIKECKESVWKYKGMWEDFSGVVGFWADMDDPYVTYHNDYIESVWWALKQIWDKGLLYKGYKIVPYCPRCGTPLSSHEVAQGYKDVKEKSAIARFKVKEEEAYILAWTTTPWTLPSNVALCVNPNETYVKVENDGYTYYLAEALCDTVLEGEYKVLETYKGTDLEHKEYEPLFPFVTPKEKAYYVTCDTYVTLTDGTGVVHIAPAFGEDDAQVGRKYGLPFVQLVDEKGEMTKETPWAGTFCKDADKLILKDLEERGLLFAALDFEHSYPHCWRCDTPLIYYARESWFIKMTDVKDQLIKNNNTVNWIPENIGKGRFGDWLENVQDWGISRNRYWGTPLNVWECECGHQHAIGSIEELKSMSDNCPDDIELHRPYIDDVTVKCPECGKEMHRVEEVIDCWFDSGSMPFAQWHYPFENKDVFEENFPADFISEAVDQTRGWFYSLLAISTLLFDKAPYKNVIVLGHVQDENGQKMSKSKGNAVDPMEALKEHGADAIRWYFYTNSAPWLPNRFHSKAVTEGQRKFMGTLWNTYAFYVLYAEIDQFDPTKYSLDYDKLPVMDRWLLSKLNSLVKTVDENLGAYRIPEAARALQEFVDEMSNWYVRRCRERFWAKGMEQDKINAYMTLYTALTTVCKTAAPMIPFMTEEIYQNLVKSVDAQAPESIHLCDFPSVDESMYDKELEENMDAVLKIVVLGRACRNSASIKNRQPIGQMYVKAPAELPDFYQEIIREELNVKTIEFTEDVSNFTTYNFKPQLKTVGPKYGKLLNGIRKHLTELDGNKAKAELDSKGALNFTVDGMPVELAEEDLLIEMVKQEGFVTEADNEFTVVLDTNLTEELLEEGFIREIISKVQSMRKEAGFEVMDKITISYEGNEKVSGLISKNKDTIMGDVLATGIVSGAVAGFTKDWNINGEKVTLGVEKNEV</sequence>
<dbReference type="OrthoDB" id="9810365at2"/>
<evidence type="ECO:0000256" key="12">
    <source>
        <dbReference type="ARBA" id="ARBA00023146"/>
    </source>
</evidence>
<dbReference type="InterPro" id="IPR023586">
    <property type="entry name" value="Ile-tRNA-ligase_type2"/>
</dbReference>
<dbReference type="InterPro" id="IPR009080">
    <property type="entry name" value="tRNAsynth_Ia_anticodon-bd"/>
</dbReference>
<dbReference type="GO" id="GO:0005524">
    <property type="term" value="F:ATP binding"/>
    <property type="evidence" value="ECO:0007669"/>
    <property type="project" value="UniProtKB-UniRule"/>
</dbReference>
<dbReference type="SUPFAM" id="SSF50677">
    <property type="entry name" value="ValRS/IleRS/LeuRS editing domain"/>
    <property type="match status" value="1"/>
</dbReference>
<dbReference type="GO" id="GO:0006428">
    <property type="term" value="P:isoleucyl-tRNA aminoacylation"/>
    <property type="evidence" value="ECO:0007669"/>
    <property type="project" value="UniProtKB-UniRule"/>
</dbReference>
<feature type="binding site" evidence="15">
    <location>
        <position position="591"/>
    </location>
    <ligand>
        <name>ATP</name>
        <dbReference type="ChEBI" id="CHEBI:30616"/>
    </ligand>
</feature>
<feature type="domain" description="Aminoacyl-tRNA synthetase class Ia" evidence="16">
    <location>
        <begin position="18"/>
        <end position="618"/>
    </location>
</feature>
<keyword evidence="12 15" id="KW-0030">Aminoacyl-tRNA synthetase</keyword>